<gene>
    <name evidence="3" type="ORF">AW11_03292</name>
</gene>
<sequence>MKVKPVVPREQANQDVDDAIAYYLAEAAASVALDFIDELEQAYTHIGRYPGTGSPRYGHELDLSGLRSWSLSRYPYLVFYVERPDYIDVWRVLHGQRDISAWMRDADAVV</sequence>
<keyword evidence="2" id="KW-1277">Toxin-antitoxin system</keyword>
<reference evidence="3" key="1">
    <citation type="submission" date="2014-02" db="EMBL/GenBank/DDBJ databases">
        <title>Expanding our view of genomic diversity in Candidatus Accumulibacter clades.</title>
        <authorList>
            <person name="Skennerton C.T."/>
            <person name="Barr J.J."/>
            <person name="Slater F.R."/>
            <person name="Bond P.L."/>
            <person name="Tyson G.W."/>
        </authorList>
    </citation>
    <scope>NUCLEOTIDE SEQUENCE [LARGE SCALE GENOMIC DNA]</scope>
</reference>
<dbReference type="STRING" id="1454004.AW11_03292"/>
<evidence type="ECO:0000256" key="2">
    <source>
        <dbReference type="ARBA" id="ARBA00022649"/>
    </source>
</evidence>
<evidence type="ECO:0000313" key="4">
    <source>
        <dbReference type="Proteomes" id="UP000022141"/>
    </source>
</evidence>
<dbReference type="PANTHER" id="PTHR33755">
    <property type="entry name" value="TOXIN PARE1-RELATED"/>
    <property type="match status" value="1"/>
</dbReference>
<dbReference type="PANTHER" id="PTHR33755:SF8">
    <property type="entry name" value="TOXIN PARE2"/>
    <property type="match status" value="1"/>
</dbReference>
<dbReference type="InterPro" id="IPR051803">
    <property type="entry name" value="TA_system_RelE-like_toxin"/>
</dbReference>
<accession>A0A011QA31</accession>
<proteinExistence type="inferred from homology"/>
<keyword evidence="4" id="KW-1185">Reference proteome</keyword>
<dbReference type="AlphaFoldDB" id="A0A011QA31"/>
<dbReference type="EMBL" id="JEMY01000047">
    <property type="protein sequence ID" value="EXI85960.1"/>
    <property type="molecule type" value="Genomic_DNA"/>
</dbReference>
<dbReference type="PATRIC" id="fig|1454004.3.peg.3394"/>
<comment type="similarity">
    <text evidence="1">Belongs to the RelE toxin family.</text>
</comment>
<comment type="caution">
    <text evidence="3">The sequence shown here is derived from an EMBL/GenBank/DDBJ whole genome shotgun (WGS) entry which is preliminary data.</text>
</comment>
<dbReference type="InterPro" id="IPR007712">
    <property type="entry name" value="RelE/ParE_toxin"/>
</dbReference>
<dbReference type="eggNOG" id="COG3668">
    <property type="taxonomic scope" value="Bacteria"/>
</dbReference>
<organism evidence="3 4">
    <name type="scientific">Accumulibacter regalis</name>
    <dbReference type="NCBI Taxonomy" id="522306"/>
    <lineage>
        <taxon>Bacteria</taxon>
        <taxon>Pseudomonadati</taxon>
        <taxon>Pseudomonadota</taxon>
        <taxon>Betaproteobacteria</taxon>
        <taxon>Candidatus Accumulibacter</taxon>
    </lineage>
</organism>
<dbReference type="Pfam" id="PF05016">
    <property type="entry name" value="ParE_toxin"/>
    <property type="match status" value="1"/>
</dbReference>
<dbReference type="Gene3D" id="3.30.2310.20">
    <property type="entry name" value="RelE-like"/>
    <property type="match status" value="1"/>
</dbReference>
<name>A0A011QA31_ACCRE</name>
<dbReference type="InterPro" id="IPR035093">
    <property type="entry name" value="RelE/ParE_toxin_dom_sf"/>
</dbReference>
<dbReference type="Proteomes" id="UP000022141">
    <property type="component" value="Unassembled WGS sequence"/>
</dbReference>
<evidence type="ECO:0000256" key="1">
    <source>
        <dbReference type="ARBA" id="ARBA00006226"/>
    </source>
</evidence>
<evidence type="ECO:0000313" key="3">
    <source>
        <dbReference type="EMBL" id="EXI85960.1"/>
    </source>
</evidence>
<protein>
    <submittedName>
        <fullName evidence="3">Plasmid stabilization system protein</fullName>
    </submittedName>
</protein>